<accession>A0A022QVT4</accession>
<feature type="non-terminal residue" evidence="1">
    <location>
        <position position="24"/>
    </location>
</feature>
<name>A0A022QVT4_ERYGU</name>
<dbReference type="EMBL" id="KI630880">
    <property type="protein sequence ID" value="EYU31971.1"/>
    <property type="molecule type" value="Genomic_DNA"/>
</dbReference>
<proteinExistence type="predicted"/>
<evidence type="ECO:0000313" key="2">
    <source>
        <dbReference type="Proteomes" id="UP000030748"/>
    </source>
</evidence>
<protein>
    <submittedName>
        <fullName evidence="1">Uncharacterized protein</fullName>
    </submittedName>
</protein>
<organism evidence="1 2">
    <name type="scientific">Erythranthe guttata</name>
    <name type="common">Yellow monkey flower</name>
    <name type="synonym">Mimulus guttatus</name>
    <dbReference type="NCBI Taxonomy" id="4155"/>
    <lineage>
        <taxon>Eukaryota</taxon>
        <taxon>Viridiplantae</taxon>
        <taxon>Streptophyta</taxon>
        <taxon>Embryophyta</taxon>
        <taxon>Tracheophyta</taxon>
        <taxon>Spermatophyta</taxon>
        <taxon>Magnoliopsida</taxon>
        <taxon>eudicotyledons</taxon>
        <taxon>Gunneridae</taxon>
        <taxon>Pentapetalae</taxon>
        <taxon>asterids</taxon>
        <taxon>lamiids</taxon>
        <taxon>Lamiales</taxon>
        <taxon>Phrymaceae</taxon>
        <taxon>Erythranthe</taxon>
    </lineage>
</organism>
<dbReference type="AlphaFoldDB" id="A0A022QVT4"/>
<gene>
    <name evidence="1" type="ORF">MIMGU_mgv1a0075712mg</name>
</gene>
<reference evidence="1 2" key="1">
    <citation type="journal article" date="2013" name="Proc. Natl. Acad. Sci. U.S.A.">
        <title>Fine-scale variation in meiotic recombination in Mimulus inferred from population shotgun sequencing.</title>
        <authorList>
            <person name="Hellsten U."/>
            <person name="Wright K.M."/>
            <person name="Jenkins J."/>
            <person name="Shu S."/>
            <person name="Yuan Y."/>
            <person name="Wessler S.R."/>
            <person name="Schmutz J."/>
            <person name="Willis J.H."/>
            <person name="Rokhsar D.S."/>
        </authorList>
    </citation>
    <scope>NUCLEOTIDE SEQUENCE [LARGE SCALE GENOMIC DNA]</scope>
    <source>
        <strain evidence="2">cv. DUN x IM62</strain>
    </source>
</reference>
<keyword evidence="2" id="KW-1185">Reference proteome</keyword>
<evidence type="ECO:0000313" key="1">
    <source>
        <dbReference type="EMBL" id="EYU31971.1"/>
    </source>
</evidence>
<dbReference type="Proteomes" id="UP000030748">
    <property type="component" value="Unassembled WGS sequence"/>
</dbReference>
<sequence>MTGGSDAVETTNLSCAKCGKPSNL</sequence>